<dbReference type="Gene3D" id="1.10.30.50">
    <property type="match status" value="1"/>
</dbReference>
<dbReference type="InterPro" id="IPR003870">
    <property type="entry name" value="DUF222"/>
</dbReference>
<dbReference type="Pfam" id="PF02720">
    <property type="entry name" value="DUF222"/>
    <property type="match status" value="1"/>
</dbReference>
<dbReference type="SMART" id="SM00507">
    <property type="entry name" value="HNHc"/>
    <property type="match status" value="1"/>
</dbReference>
<feature type="compositionally biased region" description="Low complexity" evidence="1">
    <location>
        <begin position="496"/>
        <end position="506"/>
    </location>
</feature>
<proteinExistence type="predicted"/>
<sequence length="517" mass="56190">MFESLDVQPPPTEDRAVLWAWVHDLQRLQRQALREPTAESSGWLAPVQVAARLESQAAAAQLMGIGGLFRYRLSHSVESEDWAVDTMEAVAAEVAAGLRISQRRARTKVHWARAMRERVPRVGELFAAGEIDFVAFATVVSRTDLIEDRDVLARVDELVALNVVRWPALTAGRLAGKVDAIVAQVDIDAVRRRQERHAQREVSFSADQEGITYLEGSMLTPDARALAARLSALAATVCPHDPRSHAQRRADALGALAAGADRLGCRCGRTACSAGQRQPAAPVTIHVIAEQATLQGRGSTPGSLLGAEGLITPELLAQLALSAPQVPLIHPGYHPPEPGYAASPALAAFVRARDLTCRWPGCDVPATRCDLDHSVPYAQGGPTHASNLNCKCRTHHLVKTFWGWSERQLPDGTLIFTSPAGQVHLSTPGSALLFPSLCQVTGGIPSPEIPTTETDYCAERTTMMPRRRRTRAQNRATRIATERRHNRRTRLASHENATAPAPNSNNHPPPDDQPPPF</sequence>
<feature type="compositionally biased region" description="Pro residues" evidence="1">
    <location>
        <begin position="507"/>
        <end position="517"/>
    </location>
</feature>
<evidence type="ECO:0000313" key="4">
    <source>
        <dbReference type="Proteomes" id="UP000510682"/>
    </source>
</evidence>
<reference evidence="3" key="1">
    <citation type="submission" date="2020-07" db="EMBL/GenBank/DDBJ databases">
        <title>Description of Mycobacterium gordonae subsp. intergordonae subsp.nov. and Mycobacterium gordonae subsp. gordonae subsp. nov.</title>
        <authorList>
            <person name="Huang H."/>
        </authorList>
    </citation>
    <scope>NUCLEOTIDE SEQUENCE [LARGE SCALE GENOMIC DNA]</scope>
    <source>
        <strain evidence="3">24T</strain>
    </source>
</reference>
<evidence type="ECO:0000259" key="2">
    <source>
        <dbReference type="SMART" id="SM00507"/>
    </source>
</evidence>
<accession>A0A7D6E955</accession>
<organism evidence="3 4">
    <name type="scientific">Mycobacterium vicinigordonae</name>
    <dbReference type="NCBI Taxonomy" id="1719132"/>
    <lineage>
        <taxon>Bacteria</taxon>
        <taxon>Bacillati</taxon>
        <taxon>Actinomycetota</taxon>
        <taxon>Actinomycetes</taxon>
        <taxon>Mycobacteriales</taxon>
        <taxon>Mycobacteriaceae</taxon>
        <taxon>Mycobacterium</taxon>
    </lineage>
</organism>
<evidence type="ECO:0000256" key="1">
    <source>
        <dbReference type="SAM" id="MobiDB-lite"/>
    </source>
</evidence>
<reference evidence="3" key="2">
    <citation type="submission" date="2020-07" db="EMBL/GenBank/DDBJ databases">
        <authorList>
            <person name="Yu X."/>
        </authorList>
    </citation>
    <scope>NUCLEOTIDE SEQUENCE [LARGE SCALE GENOMIC DNA]</scope>
    <source>
        <strain evidence="3">24T</strain>
    </source>
</reference>
<protein>
    <submittedName>
        <fullName evidence="3">DUF222 domain-containing protein</fullName>
    </submittedName>
</protein>
<dbReference type="RefSeq" id="WP_180916426.1">
    <property type="nucleotide sequence ID" value="NZ_CP059165.1"/>
</dbReference>
<dbReference type="Proteomes" id="UP000510682">
    <property type="component" value="Chromosome"/>
</dbReference>
<evidence type="ECO:0000313" key="3">
    <source>
        <dbReference type="EMBL" id="QLL07825.1"/>
    </source>
</evidence>
<dbReference type="CDD" id="cd00085">
    <property type="entry name" value="HNHc"/>
    <property type="match status" value="1"/>
</dbReference>
<gene>
    <name evidence="3" type="ORF">H0P51_02130</name>
</gene>
<name>A0A7D6E955_9MYCO</name>
<feature type="domain" description="HNH nuclease" evidence="2">
    <location>
        <begin position="345"/>
        <end position="397"/>
    </location>
</feature>
<dbReference type="InterPro" id="IPR003615">
    <property type="entry name" value="HNH_nuc"/>
</dbReference>
<dbReference type="EMBL" id="CP059165">
    <property type="protein sequence ID" value="QLL07825.1"/>
    <property type="molecule type" value="Genomic_DNA"/>
</dbReference>
<keyword evidence="4" id="KW-1185">Reference proteome</keyword>
<dbReference type="KEGG" id="mgor:H0P51_02130"/>
<feature type="region of interest" description="Disordered" evidence="1">
    <location>
        <begin position="468"/>
        <end position="517"/>
    </location>
</feature>
<dbReference type="AlphaFoldDB" id="A0A7D6E955"/>